<organism evidence="1 2">
    <name type="scientific">Pomacea canaliculata</name>
    <name type="common">Golden apple snail</name>
    <dbReference type="NCBI Taxonomy" id="400727"/>
    <lineage>
        <taxon>Eukaryota</taxon>
        <taxon>Metazoa</taxon>
        <taxon>Spiralia</taxon>
        <taxon>Lophotrochozoa</taxon>
        <taxon>Mollusca</taxon>
        <taxon>Gastropoda</taxon>
        <taxon>Caenogastropoda</taxon>
        <taxon>Architaenioglossa</taxon>
        <taxon>Ampullarioidea</taxon>
        <taxon>Ampullariidae</taxon>
        <taxon>Pomacea</taxon>
    </lineage>
</organism>
<protein>
    <recommendedName>
        <fullName evidence="3">Calcineurin-like phosphoesterase domain-containing protein</fullName>
    </recommendedName>
</protein>
<dbReference type="InterPro" id="IPR051693">
    <property type="entry name" value="UPF0046_metallophosphoest"/>
</dbReference>
<gene>
    <name evidence="1" type="ORF">C0Q70_13429</name>
</gene>
<proteinExistence type="predicted"/>
<evidence type="ECO:0008006" key="3">
    <source>
        <dbReference type="Google" id="ProtNLM"/>
    </source>
</evidence>
<dbReference type="PANTHER" id="PTHR12905">
    <property type="entry name" value="METALLOPHOSPHOESTERASE"/>
    <property type="match status" value="1"/>
</dbReference>
<comment type="caution">
    <text evidence="1">The sequence shown here is derived from an EMBL/GenBank/DDBJ whole genome shotgun (WGS) entry which is preliminary data.</text>
</comment>
<sequence>MKVLCIHDFEDYLKSSKLETSRQLLTNCIYLQDAALPSVALKSMVHLGQQPEFCGWGFNLDRGAPLLEKWNMIPSQTDIVMTHGPPLGHGDLCLGGLRAGCAELLKTIQVRVKPRFHIFGHIHEGYGVTSDGFTKFINASTCNLMYKATNPPIVFDFPIPNGHSKDEIQTIPSCNLGETYSV</sequence>
<accession>A0A2T7NX86</accession>
<dbReference type="SUPFAM" id="SSF56300">
    <property type="entry name" value="Metallo-dependent phosphatases"/>
    <property type="match status" value="1"/>
</dbReference>
<dbReference type="AlphaFoldDB" id="A0A2T7NX86"/>
<dbReference type="OrthoDB" id="630188at2759"/>
<dbReference type="EMBL" id="PZQS01000008">
    <property type="protein sequence ID" value="PVD25769.1"/>
    <property type="molecule type" value="Genomic_DNA"/>
</dbReference>
<evidence type="ECO:0000313" key="1">
    <source>
        <dbReference type="EMBL" id="PVD25769.1"/>
    </source>
</evidence>
<dbReference type="InterPro" id="IPR029052">
    <property type="entry name" value="Metallo-depent_PP-like"/>
</dbReference>
<evidence type="ECO:0000313" key="2">
    <source>
        <dbReference type="Proteomes" id="UP000245119"/>
    </source>
</evidence>
<dbReference type="Gene3D" id="3.60.21.10">
    <property type="match status" value="1"/>
</dbReference>
<dbReference type="PANTHER" id="PTHR12905:SF0">
    <property type="entry name" value="CALCINEURIN-LIKE PHOSPHOESTERASE DOMAIN-CONTAINING PROTEIN"/>
    <property type="match status" value="1"/>
</dbReference>
<dbReference type="Proteomes" id="UP000245119">
    <property type="component" value="Linkage Group LG8"/>
</dbReference>
<reference evidence="1 2" key="1">
    <citation type="submission" date="2018-04" db="EMBL/GenBank/DDBJ databases">
        <title>The genome of golden apple snail Pomacea canaliculata provides insight into stress tolerance and invasive adaptation.</title>
        <authorList>
            <person name="Liu C."/>
            <person name="Liu B."/>
            <person name="Ren Y."/>
            <person name="Zhang Y."/>
            <person name="Wang H."/>
            <person name="Li S."/>
            <person name="Jiang F."/>
            <person name="Yin L."/>
            <person name="Zhang G."/>
            <person name="Qian W."/>
            <person name="Fan W."/>
        </authorList>
    </citation>
    <scope>NUCLEOTIDE SEQUENCE [LARGE SCALE GENOMIC DNA]</scope>
    <source>
        <strain evidence="1">SZHN2017</strain>
        <tissue evidence="1">Muscle</tissue>
    </source>
</reference>
<keyword evidence="2" id="KW-1185">Reference proteome</keyword>
<name>A0A2T7NX86_POMCA</name>